<name>A0ABN0MZE9_9CHLA</name>
<accession>A0ABN0MZE9</accession>
<organism evidence="1 2">
    <name type="scientific">Chlamydia ibidis 10-1398/6</name>
    <dbReference type="NCBI Taxonomy" id="1046581"/>
    <lineage>
        <taxon>Bacteria</taxon>
        <taxon>Pseudomonadati</taxon>
        <taxon>Chlamydiota</taxon>
        <taxon>Chlamydiia</taxon>
        <taxon>Chlamydiales</taxon>
        <taxon>Chlamydiaceae</taxon>
        <taxon>Chlamydia/Chlamydophila group</taxon>
        <taxon>Chlamydia</taxon>
    </lineage>
</organism>
<comment type="caution">
    <text evidence="1">The sequence shown here is derived from an EMBL/GenBank/DDBJ whole genome shotgun (WGS) entry which is preliminary data.</text>
</comment>
<keyword evidence="2" id="KW-1185">Reference proteome</keyword>
<sequence>MLINHPDVIVISNCFYKEVEDSLKIWKIFLEHKFFCMEKMRELVLERIFSI</sequence>
<proteinExistence type="predicted"/>
<dbReference type="Proteomes" id="UP000016064">
    <property type="component" value="Unassembled WGS sequence"/>
</dbReference>
<protein>
    <submittedName>
        <fullName evidence="1">Uncharacterized protein</fullName>
    </submittedName>
</protein>
<evidence type="ECO:0000313" key="1">
    <source>
        <dbReference type="EMBL" id="EQM62635.1"/>
    </source>
</evidence>
<reference evidence="1 2" key="1">
    <citation type="submission" date="2013-07" db="EMBL/GenBank/DDBJ databases">
        <title>Isolation of a new Chlamydia species from the feral Sacred Ibis (Threskiornis aethiopicus): Chlamydia ibidis.</title>
        <authorList>
            <person name="Vorimore F."/>
            <person name="Hsia R.-C."/>
            <person name="Huot-Creasy H."/>
            <person name="Bastian S."/>
            <person name="Deruyter L."/>
            <person name="Passet A."/>
            <person name="Sachse K."/>
            <person name="Bavoil P."/>
            <person name="Myers G."/>
            <person name="Laroucau K."/>
        </authorList>
    </citation>
    <scope>NUCLEOTIDE SEQUENCE [LARGE SCALE GENOMIC DNA]</scope>
    <source>
        <strain evidence="1 2">10-1398/6</strain>
    </source>
</reference>
<dbReference type="EMBL" id="APJW01000002">
    <property type="protein sequence ID" value="EQM62635.1"/>
    <property type="molecule type" value="Genomic_DNA"/>
</dbReference>
<gene>
    <name evidence="1" type="ORF">H359_0690</name>
</gene>
<evidence type="ECO:0000313" key="2">
    <source>
        <dbReference type="Proteomes" id="UP000016064"/>
    </source>
</evidence>